<evidence type="ECO:0000256" key="2">
    <source>
        <dbReference type="SAM" id="Phobius"/>
    </source>
</evidence>
<dbReference type="Proteomes" id="UP000221165">
    <property type="component" value="Unassembled WGS sequence"/>
</dbReference>
<keyword evidence="2" id="KW-0472">Membrane</keyword>
<protein>
    <recommendedName>
        <fullName evidence="5">Transmembrane protein</fullName>
    </recommendedName>
</protein>
<dbReference type="RefSeq" id="XP_067920061.1">
    <property type="nucleotide sequence ID" value="XM_068067964.1"/>
</dbReference>
<gene>
    <name evidence="3" type="ORF">CSUI_007821</name>
</gene>
<sequence>MAPVRRDNCPCWTNAGWAWRDSRRAPARCSTSASAPADVSIPGALNMSDIYSRLLINSSLRTLGAMVVSAVPALVLFRGAGPRMFFVGAAGGLVGGWQLHSADRILKDPVKHRDLIPKAATVAECTEDIQRELREAVSARSSFGTLSKGLSWVKDTLRFSGSSAPSESSLGSVDEKSSGK</sequence>
<accession>A0A2C6KPN5</accession>
<keyword evidence="2" id="KW-1133">Transmembrane helix</keyword>
<evidence type="ECO:0000256" key="1">
    <source>
        <dbReference type="SAM" id="MobiDB-lite"/>
    </source>
</evidence>
<reference evidence="3 4" key="1">
    <citation type="journal article" date="2017" name="Int. J. Parasitol.">
        <title>The genome of the protozoan parasite Cystoisospora suis and a reverse vaccinology approach to identify vaccine candidates.</title>
        <authorList>
            <person name="Palmieri N."/>
            <person name="Shrestha A."/>
            <person name="Ruttkowski B."/>
            <person name="Beck T."/>
            <person name="Vogl C."/>
            <person name="Tomley F."/>
            <person name="Blake D.P."/>
            <person name="Joachim A."/>
        </authorList>
    </citation>
    <scope>NUCLEOTIDE SEQUENCE [LARGE SCALE GENOMIC DNA]</scope>
    <source>
        <strain evidence="3 4">Wien I</strain>
    </source>
</reference>
<feature type="compositionally biased region" description="Low complexity" evidence="1">
    <location>
        <begin position="160"/>
        <end position="172"/>
    </location>
</feature>
<name>A0A2C6KPN5_9APIC</name>
<evidence type="ECO:0000313" key="4">
    <source>
        <dbReference type="Proteomes" id="UP000221165"/>
    </source>
</evidence>
<keyword evidence="2" id="KW-0812">Transmembrane</keyword>
<dbReference type="AlphaFoldDB" id="A0A2C6KPN5"/>
<dbReference type="GeneID" id="94431175"/>
<proteinExistence type="predicted"/>
<keyword evidence="4" id="KW-1185">Reference proteome</keyword>
<feature type="transmembrane region" description="Helical" evidence="2">
    <location>
        <begin position="54"/>
        <end position="77"/>
    </location>
</feature>
<feature type="region of interest" description="Disordered" evidence="1">
    <location>
        <begin position="159"/>
        <end position="180"/>
    </location>
</feature>
<comment type="caution">
    <text evidence="3">The sequence shown here is derived from an EMBL/GenBank/DDBJ whole genome shotgun (WGS) entry which is preliminary data.</text>
</comment>
<evidence type="ECO:0008006" key="5">
    <source>
        <dbReference type="Google" id="ProtNLM"/>
    </source>
</evidence>
<dbReference type="EMBL" id="MIGC01004201">
    <property type="protein sequence ID" value="PHJ18353.1"/>
    <property type="molecule type" value="Genomic_DNA"/>
</dbReference>
<dbReference type="VEuPathDB" id="ToxoDB:CSUI_007821"/>
<evidence type="ECO:0000313" key="3">
    <source>
        <dbReference type="EMBL" id="PHJ18353.1"/>
    </source>
</evidence>
<dbReference type="OrthoDB" id="331407at2759"/>
<organism evidence="3 4">
    <name type="scientific">Cystoisospora suis</name>
    <dbReference type="NCBI Taxonomy" id="483139"/>
    <lineage>
        <taxon>Eukaryota</taxon>
        <taxon>Sar</taxon>
        <taxon>Alveolata</taxon>
        <taxon>Apicomplexa</taxon>
        <taxon>Conoidasida</taxon>
        <taxon>Coccidia</taxon>
        <taxon>Eucoccidiorida</taxon>
        <taxon>Eimeriorina</taxon>
        <taxon>Sarcocystidae</taxon>
        <taxon>Cystoisospora</taxon>
    </lineage>
</organism>